<dbReference type="EMBL" id="JACXAI010000023">
    <property type="protein sequence ID" value="MBD1381954.1"/>
    <property type="molecule type" value="Genomic_DNA"/>
</dbReference>
<feature type="domain" description="Metallo-beta-lactamase" evidence="1">
    <location>
        <begin position="16"/>
        <end position="205"/>
    </location>
</feature>
<organism evidence="2 3">
    <name type="scientific">Metabacillus arenae</name>
    <dbReference type="NCBI Taxonomy" id="2771434"/>
    <lineage>
        <taxon>Bacteria</taxon>
        <taxon>Bacillati</taxon>
        <taxon>Bacillota</taxon>
        <taxon>Bacilli</taxon>
        <taxon>Bacillales</taxon>
        <taxon>Bacillaceae</taxon>
        <taxon>Metabacillus</taxon>
    </lineage>
</organism>
<dbReference type="PANTHER" id="PTHR42951">
    <property type="entry name" value="METALLO-BETA-LACTAMASE DOMAIN-CONTAINING"/>
    <property type="match status" value="1"/>
</dbReference>
<dbReference type="Pfam" id="PF00753">
    <property type="entry name" value="Lactamase_B"/>
    <property type="match status" value="1"/>
</dbReference>
<evidence type="ECO:0000313" key="3">
    <source>
        <dbReference type="Proteomes" id="UP000626844"/>
    </source>
</evidence>
<dbReference type="Gene3D" id="3.60.15.10">
    <property type="entry name" value="Ribonuclease Z/Hydroxyacylglutathione hydrolase-like"/>
    <property type="match status" value="1"/>
</dbReference>
<gene>
    <name evidence="2" type="ORF">IC621_17130</name>
</gene>
<protein>
    <submittedName>
        <fullName evidence="2">MBL fold metallo-hydrolase</fullName>
    </submittedName>
</protein>
<dbReference type="SMART" id="SM00849">
    <property type="entry name" value="Lactamase_B"/>
    <property type="match status" value="1"/>
</dbReference>
<dbReference type="AlphaFoldDB" id="A0A926NHV9"/>
<accession>A0A926NHV9</accession>
<proteinExistence type="predicted"/>
<name>A0A926NHV9_9BACI</name>
<dbReference type="InterPro" id="IPR050855">
    <property type="entry name" value="NDM-1-like"/>
</dbReference>
<evidence type="ECO:0000259" key="1">
    <source>
        <dbReference type="SMART" id="SM00849"/>
    </source>
</evidence>
<comment type="caution">
    <text evidence="2">The sequence shown here is derived from an EMBL/GenBank/DDBJ whole genome shotgun (WGS) entry which is preliminary data.</text>
</comment>
<sequence>MEFQQINENCYYFQGAVNIGYIHDGKTGLLIDAGLEKHAMKKVLKKLESEGLPITHLFITHAHADHYGGAAYLQSTKKILTFAPKIEEAILENPLFEPLYLFQGNEPITELRNKFLEGTRVKVDQVVEEGDLLLGNLKINIYSLPGHSINQLGLIGYNIFYCADAYFGPEQLIKHKIPFIIDGEKTLQTLHKIKSIPCDGAVPGHGRFEEAYAKTVDENIRCHEEILEDVYHTIAYTAGGIPQEELVRRMCQKYHVELKNLSSWLLYRTAVMAYVTKLFKDEKIEWSFENSIFKIKLVS</sequence>
<dbReference type="PANTHER" id="PTHR42951:SF14">
    <property type="entry name" value="METALLO-BETA-LACTAMASE SUPERFAMILY PROTEIN"/>
    <property type="match status" value="1"/>
</dbReference>
<dbReference type="InterPro" id="IPR001279">
    <property type="entry name" value="Metallo-B-lactamas"/>
</dbReference>
<dbReference type="SUPFAM" id="SSF56281">
    <property type="entry name" value="Metallo-hydrolase/oxidoreductase"/>
    <property type="match status" value="1"/>
</dbReference>
<dbReference type="CDD" id="cd07743">
    <property type="entry name" value="metallo-hydrolase-like_MBL-fold"/>
    <property type="match status" value="1"/>
</dbReference>
<evidence type="ECO:0000313" key="2">
    <source>
        <dbReference type="EMBL" id="MBD1381954.1"/>
    </source>
</evidence>
<reference evidence="2" key="1">
    <citation type="submission" date="2020-09" db="EMBL/GenBank/DDBJ databases">
        <title>A novel bacterium of genus Bacillus, isolated from South China Sea.</title>
        <authorList>
            <person name="Huang H."/>
            <person name="Mo K."/>
            <person name="Hu Y."/>
        </authorList>
    </citation>
    <scope>NUCLEOTIDE SEQUENCE</scope>
    <source>
        <strain evidence="2">IB182487</strain>
    </source>
</reference>
<keyword evidence="3" id="KW-1185">Reference proteome</keyword>
<dbReference type="InterPro" id="IPR036866">
    <property type="entry name" value="RibonucZ/Hydroxyglut_hydro"/>
</dbReference>
<dbReference type="RefSeq" id="WP_191159672.1">
    <property type="nucleotide sequence ID" value="NZ_JACXAI010000023.1"/>
</dbReference>
<dbReference type="Proteomes" id="UP000626844">
    <property type="component" value="Unassembled WGS sequence"/>
</dbReference>